<dbReference type="VEuPathDB" id="FungiDB:CIMG_08241"/>
<keyword evidence="3" id="KW-1185">Reference proteome</keyword>
<name>J3K535_COCIM</name>
<dbReference type="EMBL" id="GG704913">
    <property type="protein sequence ID" value="EAS29495.3"/>
    <property type="molecule type" value="Genomic_DNA"/>
</dbReference>
<organism evidence="2 3">
    <name type="scientific">Coccidioides immitis (strain RS)</name>
    <name type="common">Valley fever fungus</name>
    <dbReference type="NCBI Taxonomy" id="246410"/>
    <lineage>
        <taxon>Eukaryota</taxon>
        <taxon>Fungi</taxon>
        <taxon>Dikarya</taxon>
        <taxon>Ascomycota</taxon>
        <taxon>Pezizomycotina</taxon>
        <taxon>Eurotiomycetes</taxon>
        <taxon>Eurotiomycetidae</taxon>
        <taxon>Onygenales</taxon>
        <taxon>Onygenaceae</taxon>
        <taxon>Coccidioides</taxon>
    </lineage>
</organism>
<feature type="region of interest" description="Disordered" evidence="1">
    <location>
        <begin position="65"/>
        <end position="87"/>
    </location>
</feature>
<accession>J3K535</accession>
<dbReference type="GeneID" id="4559660"/>
<sequence>MSELVKANGKAPATLSPTPTPPCTPIDENAQRSLMLDGVYQQLDTQKELKDLLVEVIQEIRANPTAAEPSTEDAISEMHKSSDSKPTVTALDSKLDFKRVDKIWDKVILKYKIKKVVKEILNKLDQYIFVV</sequence>
<proteinExistence type="predicted"/>
<dbReference type="Proteomes" id="UP000001261">
    <property type="component" value="Unassembled WGS sequence"/>
</dbReference>
<dbReference type="InParanoid" id="J3K535"/>
<dbReference type="KEGG" id="cim:CIMG_08241"/>
<gene>
    <name evidence="2" type="ORF">CIMG_08241</name>
</gene>
<reference evidence="3" key="2">
    <citation type="journal article" date="2010" name="Genome Res.">
        <title>Population genomic sequencing of Coccidioides fungi reveals recent hybridization and transposon control.</title>
        <authorList>
            <person name="Neafsey D.E."/>
            <person name="Barker B.M."/>
            <person name="Sharpton T.J."/>
            <person name="Stajich J.E."/>
            <person name="Park D.J."/>
            <person name="Whiston E."/>
            <person name="Hung C.-Y."/>
            <person name="McMahan C."/>
            <person name="White J."/>
            <person name="Sykes S."/>
            <person name="Heiman D."/>
            <person name="Young S."/>
            <person name="Zeng Q."/>
            <person name="Abouelleil A."/>
            <person name="Aftuck L."/>
            <person name="Bessette D."/>
            <person name="Brown A."/>
            <person name="FitzGerald M."/>
            <person name="Lui A."/>
            <person name="Macdonald J.P."/>
            <person name="Priest M."/>
            <person name="Orbach M.J."/>
            <person name="Galgiani J.N."/>
            <person name="Kirkland T.N."/>
            <person name="Cole G.T."/>
            <person name="Birren B.W."/>
            <person name="Henn M.R."/>
            <person name="Taylor J.W."/>
            <person name="Rounsley S.D."/>
        </authorList>
    </citation>
    <scope>GENOME REANNOTATION</scope>
    <source>
        <strain evidence="3">RS</strain>
    </source>
</reference>
<dbReference type="AlphaFoldDB" id="J3K535"/>
<protein>
    <submittedName>
        <fullName evidence="2">Uncharacterized protein</fullName>
    </submittedName>
</protein>
<evidence type="ECO:0000313" key="3">
    <source>
        <dbReference type="Proteomes" id="UP000001261"/>
    </source>
</evidence>
<feature type="region of interest" description="Disordered" evidence="1">
    <location>
        <begin position="1"/>
        <end position="28"/>
    </location>
</feature>
<dbReference type="RefSeq" id="XP_001241078.1">
    <property type="nucleotide sequence ID" value="XM_001241077.1"/>
</dbReference>
<reference evidence="3" key="1">
    <citation type="journal article" date="2009" name="Genome Res.">
        <title>Comparative genomic analyses of the human fungal pathogens Coccidioides and their relatives.</title>
        <authorList>
            <person name="Sharpton T.J."/>
            <person name="Stajich J.E."/>
            <person name="Rounsley S.D."/>
            <person name="Gardner M.J."/>
            <person name="Wortman J.R."/>
            <person name="Jordar V.S."/>
            <person name="Maiti R."/>
            <person name="Kodira C.D."/>
            <person name="Neafsey D.E."/>
            <person name="Zeng Q."/>
            <person name="Hung C.-Y."/>
            <person name="McMahan C."/>
            <person name="Muszewska A."/>
            <person name="Grynberg M."/>
            <person name="Mandel M.A."/>
            <person name="Kellner E.M."/>
            <person name="Barker B.M."/>
            <person name="Galgiani J.N."/>
            <person name="Orbach M.J."/>
            <person name="Kirkland T.N."/>
            <person name="Cole G.T."/>
            <person name="Henn M.R."/>
            <person name="Birren B.W."/>
            <person name="Taylor J.W."/>
        </authorList>
    </citation>
    <scope>NUCLEOTIDE SEQUENCE [LARGE SCALE GENOMIC DNA]</scope>
    <source>
        <strain evidence="3">RS</strain>
    </source>
</reference>
<dbReference type="OrthoDB" id="10042665at2759"/>
<evidence type="ECO:0000256" key="1">
    <source>
        <dbReference type="SAM" id="MobiDB-lite"/>
    </source>
</evidence>
<evidence type="ECO:0000313" key="2">
    <source>
        <dbReference type="EMBL" id="EAS29495.3"/>
    </source>
</evidence>
<dbReference type="STRING" id="246410.J3K535"/>